<dbReference type="EMBL" id="KZ678473">
    <property type="protein sequence ID" value="PSR82678.1"/>
    <property type="molecule type" value="Genomic_DNA"/>
</dbReference>
<dbReference type="Proteomes" id="UP000241462">
    <property type="component" value="Unassembled WGS sequence"/>
</dbReference>
<dbReference type="Gene3D" id="3.40.50.10470">
    <property type="entry name" value="Translation initiation factor eif-2b, domain 2"/>
    <property type="match status" value="1"/>
</dbReference>
<dbReference type="SUPFAM" id="SSF55811">
    <property type="entry name" value="Nudix"/>
    <property type="match status" value="1"/>
</dbReference>
<keyword evidence="1" id="KW-0175">Coiled coil</keyword>
<reference evidence="3 4" key="1">
    <citation type="journal article" date="2018" name="Mycol. Prog.">
        <title>Coniella lustricola, a new species from submerged detritus.</title>
        <authorList>
            <person name="Raudabaugh D.B."/>
            <person name="Iturriaga T."/>
            <person name="Carver A."/>
            <person name="Mondo S."/>
            <person name="Pangilinan J."/>
            <person name="Lipzen A."/>
            <person name="He G."/>
            <person name="Amirebrahimi M."/>
            <person name="Grigoriev I.V."/>
            <person name="Miller A.N."/>
        </authorList>
    </citation>
    <scope>NUCLEOTIDE SEQUENCE [LARGE SCALE GENOMIC DNA]</scope>
    <source>
        <strain evidence="3 4">B22-T-1</strain>
    </source>
</reference>
<dbReference type="Pfam" id="PF00293">
    <property type="entry name" value="NUDIX"/>
    <property type="match status" value="1"/>
</dbReference>
<dbReference type="CDD" id="cd18872">
    <property type="entry name" value="NUDIX_eIF-2B"/>
    <property type="match status" value="1"/>
</dbReference>
<dbReference type="InterPro" id="IPR015797">
    <property type="entry name" value="NUDIX_hydrolase-like_dom_sf"/>
</dbReference>
<organism evidence="3 4">
    <name type="scientific">Coniella lustricola</name>
    <dbReference type="NCBI Taxonomy" id="2025994"/>
    <lineage>
        <taxon>Eukaryota</taxon>
        <taxon>Fungi</taxon>
        <taxon>Dikarya</taxon>
        <taxon>Ascomycota</taxon>
        <taxon>Pezizomycotina</taxon>
        <taxon>Sordariomycetes</taxon>
        <taxon>Sordariomycetidae</taxon>
        <taxon>Diaporthales</taxon>
        <taxon>Schizoparmaceae</taxon>
        <taxon>Coniella</taxon>
    </lineage>
</organism>
<dbReference type="InterPro" id="IPR042529">
    <property type="entry name" value="IF_2B-like_C"/>
</dbReference>
<dbReference type="InterPro" id="IPR037171">
    <property type="entry name" value="NagB/RpiA_transferase-like"/>
</dbReference>
<gene>
    <name evidence="3" type="ORF">BD289DRAFT_437063</name>
</gene>
<protein>
    <recommendedName>
        <fullName evidence="2">Nudix hydrolase domain-containing protein</fullName>
    </recommendedName>
</protein>
<keyword evidence="4" id="KW-1185">Reference proteome</keyword>
<dbReference type="OrthoDB" id="206213at2759"/>
<dbReference type="AlphaFoldDB" id="A0A2T3A4I8"/>
<evidence type="ECO:0000256" key="1">
    <source>
        <dbReference type="SAM" id="Coils"/>
    </source>
</evidence>
<sequence length="602" mass="66380">MYALSCSKLPGALPLYPSAAVTRHPTSSLLRPRRCQVRAASSTTKQQLERRAVVSSFLYKFTQENGQKKAKVALFKRSTQVRTYRQRWAVISGSIEPDDPSPLAAAWREICEETTLTPSSLELLRQGKSYSLPDESIGREWIITPFAFRLKDVSEGGKGEAGIILDHEHETWAWYDPMDIEDSESFGAVPRLAESLRRVWFEKDLGLAAGAVLTEGLNKLKHDHESTAHQSSVFSLRILRNIMLELDAQQPVDEWWTKVKFAAWHIWKNGKETLCVPILYALLAVLKSMEERLQETKKDAADNSANASRNVLVRELDDHIASAGQDAACSRVGSALVSFLRIHFAAQEGSGQPLKVLTVSNNAMLTNALRHIVSDTEFLLDLRVPEQCSSFEGMSLAESLLQQLDPSQAISKSDAKEHEHLDRGAVFKLNMTTYTDASLAAASEGVDVILLGADALIESGAVHHKTEAIPAILRARHASRKAKTVVLGEIAKVAHSKVVGVCITRDGDPADLTSTWQAGSAGLDRSVAGTVAYSRGGINATIRHPKHGRTTGLVDVRNALMEWIPSDLVDIYVLENGILTVEDIRDLAEAFAQEEERLFRHI</sequence>
<feature type="coiled-coil region" evidence="1">
    <location>
        <begin position="279"/>
        <end position="310"/>
    </location>
</feature>
<dbReference type="GO" id="GO:0046523">
    <property type="term" value="F:S-methyl-5-thioribose-1-phosphate isomerase activity"/>
    <property type="evidence" value="ECO:0007669"/>
    <property type="project" value="TreeGrafter"/>
</dbReference>
<evidence type="ECO:0000259" key="2">
    <source>
        <dbReference type="PROSITE" id="PS51462"/>
    </source>
</evidence>
<dbReference type="PANTHER" id="PTHR43475">
    <property type="entry name" value="METHYLTHIORIBOSE-1-PHOSPHATE ISOMERASE"/>
    <property type="match status" value="1"/>
</dbReference>
<dbReference type="SUPFAM" id="SSF100950">
    <property type="entry name" value="NagB/RpiA/CoA transferase-like"/>
    <property type="match status" value="1"/>
</dbReference>
<dbReference type="InterPro" id="IPR000086">
    <property type="entry name" value="NUDIX_hydrolase_dom"/>
</dbReference>
<evidence type="ECO:0000313" key="3">
    <source>
        <dbReference type="EMBL" id="PSR82678.1"/>
    </source>
</evidence>
<accession>A0A2T3A4I8</accession>
<dbReference type="PANTHER" id="PTHR43475:SF3">
    <property type="entry name" value="TRANSLATION INITIATION FACTOR EIF-2B SUBUNIT FAMILY PROTEIN (AFU_ORTHOLOGUE AFUA_2G14290)"/>
    <property type="match status" value="1"/>
</dbReference>
<dbReference type="GO" id="GO:0019509">
    <property type="term" value="P:L-methionine salvage from methylthioadenosine"/>
    <property type="evidence" value="ECO:0007669"/>
    <property type="project" value="TreeGrafter"/>
</dbReference>
<name>A0A2T3A4I8_9PEZI</name>
<evidence type="ECO:0000313" key="4">
    <source>
        <dbReference type="Proteomes" id="UP000241462"/>
    </source>
</evidence>
<dbReference type="InParanoid" id="A0A2T3A4I8"/>
<feature type="domain" description="Nudix hydrolase" evidence="2">
    <location>
        <begin position="49"/>
        <end position="203"/>
    </location>
</feature>
<dbReference type="PROSITE" id="PS51462">
    <property type="entry name" value="NUDIX"/>
    <property type="match status" value="1"/>
</dbReference>
<proteinExistence type="predicted"/>
<dbReference type="STRING" id="2025994.A0A2T3A4I8"/>
<dbReference type="Gene3D" id="3.90.79.10">
    <property type="entry name" value="Nucleoside Triphosphate Pyrophosphohydrolase"/>
    <property type="match status" value="1"/>
</dbReference>